<feature type="domain" description="Integrase catalytic" evidence="1">
    <location>
        <begin position="6"/>
        <end position="185"/>
    </location>
</feature>
<dbReference type="InterPro" id="IPR001584">
    <property type="entry name" value="Integrase_cat-core"/>
</dbReference>
<name>A0A8J6L467_TENMO</name>
<comment type="caution">
    <text evidence="2">The sequence shown here is derived from an EMBL/GenBank/DDBJ whole genome shotgun (WGS) entry which is preliminary data.</text>
</comment>
<dbReference type="PANTHER" id="PTHR37984">
    <property type="entry name" value="PROTEIN CBG26694"/>
    <property type="match status" value="1"/>
</dbReference>
<evidence type="ECO:0000259" key="1">
    <source>
        <dbReference type="PROSITE" id="PS50994"/>
    </source>
</evidence>
<reference evidence="2" key="1">
    <citation type="journal article" date="2020" name="J Insects Food Feed">
        <title>The yellow mealworm (Tenebrio molitor) genome: a resource for the emerging insects as food and feed industry.</title>
        <authorList>
            <person name="Eriksson T."/>
            <person name="Andere A."/>
            <person name="Kelstrup H."/>
            <person name="Emery V."/>
            <person name="Picard C."/>
        </authorList>
    </citation>
    <scope>NUCLEOTIDE SEQUENCE</scope>
    <source>
        <strain evidence="2">Stoneville</strain>
        <tissue evidence="2">Whole head</tissue>
    </source>
</reference>
<sequence length="337" mass="38035">MKKKGLVVAPILSNHMNSRCQIDLIDMQTEPDRDYRFILNYQDHLTKFTILKPLKTKTAEEVAYNVMDIFCIFGAPFILQSDNGREFSNKIIEAFKDLWPGLKLVHGKPRHSQSQGSVERSNQDVRDMLVAWMLDNKTKQCLCSRRDAILEQRENAKVGLMKQAEKMLALSREKLPPAEIGQNVVVKVPDVDRGRLAPRSVVAVVLSVNESSLYKLGTKEGVLERLYSRNEFTFADSNFINSSDVPSSSLNLRKASALSSGSKQGFVMCHCKRYCNTKKCNCRANENQVCKEQRFLSLYRKGSAAVHLGGLLGLLHTDGCFTGWLFCRPAEKPVKNI</sequence>
<dbReference type="InterPro" id="IPR036397">
    <property type="entry name" value="RNaseH_sf"/>
</dbReference>
<evidence type="ECO:0000313" key="2">
    <source>
        <dbReference type="EMBL" id="KAH0810939.1"/>
    </source>
</evidence>
<accession>A0A8J6L467</accession>
<dbReference type="AlphaFoldDB" id="A0A8J6L467"/>
<dbReference type="EMBL" id="JABDTM020027153">
    <property type="protein sequence ID" value="KAH0810939.1"/>
    <property type="molecule type" value="Genomic_DNA"/>
</dbReference>
<dbReference type="Proteomes" id="UP000719412">
    <property type="component" value="Unassembled WGS sequence"/>
</dbReference>
<keyword evidence="3" id="KW-1185">Reference proteome</keyword>
<dbReference type="InterPro" id="IPR012337">
    <property type="entry name" value="RNaseH-like_sf"/>
</dbReference>
<dbReference type="PROSITE" id="PS50994">
    <property type="entry name" value="INTEGRASE"/>
    <property type="match status" value="1"/>
</dbReference>
<dbReference type="InterPro" id="IPR050951">
    <property type="entry name" value="Retrovirus_Pol_polyprotein"/>
</dbReference>
<reference evidence="2" key="2">
    <citation type="submission" date="2021-08" db="EMBL/GenBank/DDBJ databases">
        <authorList>
            <person name="Eriksson T."/>
        </authorList>
    </citation>
    <scope>NUCLEOTIDE SEQUENCE</scope>
    <source>
        <strain evidence="2">Stoneville</strain>
        <tissue evidence="2">Whole head</tissue>
    </source>
</reference>
<evidence type="ECO:0000313" key="3">
    <source>
        <dbReference type="Proteomes" id="UP000719412"/>
    </source>
</evidence>
<proteinExistence type="predicted"/>
<dbReference type="PANTHER" id="PTHR37984:SF5">
    <property type="entry name" value="PROTEIN NYNRIN-LIKE"/>
    <property type="match status" value="1"/>
</dbReference>
<organism evidence="2 3">
    <name type="scientific">Tenebrio molitor</name>
    <name type="common">Yellow mealworm beetle</name>
    <dbReference type="NCBI Taxonomy" id="7067"/>
    <lineage>
        <taxon>Eukaryota</taxon>
        <taxon>Metazoa</taxon>
        <taxon>Ecdysozoa</taxon>
        <taxon>Arthropoda</taxon>
        <taxon>Hexapoda</taxon>
        <taxon>Insecta</taxon>
        <taxon>Pterygota</taxon>
        <taxon>Neoptera</taxon>
        <taxon>Endopterygota</taxon>
        <taxon>Coleoptera</taxon>
        <taxon>Polyphaga</taxon>
        <taxon>Cucujiformia</taxon>
        <taxon>Tenebrionidae</taxon>
        <taxon>Tenebrio</taxon>
    </lineage>
</organism>
<gene>
    <name evidence="2" type="ORF">GEV33_011852</name>
</gene>
<dbReference type="SUPFAM" id="SSF53098">
    <property type="entry name" value="Ribonuclease H-like"/>
    <property type="match status" value="1"/>
</dbReference>
<protein>
    <recommendedName>
        <fullName evidence="1">Integrase catalytic domain-containing protein</fullName>
    </recommendedName>
</protein>
<dbReference type="Gene3D" id="3.30.420.10">
    <property type="entry name" value="Ribonuclease H-like superfamily/Ribonuclease H"/>
    <property type="match status" value="1"/>
</dbReference>
<dbReference type="GO" id="GO:0003676">
    <property type="term" value="F:nucleic acid binding"/>
    <property type="evidence" value="ECO:0007669"/>
    <property type="project" value="InterPro"/>
</dbReference>
<dbReference type="GO" id="GO:0015074">
    <property type="term" value="P:DNA integration"/>
    <property type="evidence" value="ECO:0007669"/>
    <property type="project" value="InterPro"/>
</dbReference>